<feature type="transmembrane region" description="Helical" evidence="1">
    <location>
        <begin position="12"/>
        <end position="32"/>
    </location>
</feature>
<dbReference type="STRING" id="1851148.SMSP2_00236"/>
<evidence type="ECO:0000256" key="1">
    <source>
        <dbReference type="SAM" id="Phobius"/>
    </source>
</evidence>
<dbReference type="SUPFAM" id="SSF54523">
    <property type="entry name" value="Pili subunits"/>
    <property type="match status" value="1"/>
</dbReference>
<dbReference type="PANTHER" id="PTHR30093">
    <property type="entry name" value="GENERAL SECRETION PATHWAY PROTEIN G"/>
    <property type="match status" value="1"/>
</dbReference>
<keyword evidence="3" id="KW-1185">Reference proteome</keyword>
<proteinExistence type="predicted"/>
<dbReference type="AlphaFoldDB" id="A0A1Q2MCD3"/>
<dbReference type="RefSeq" id="WP_146682204.1">
    <property type="nucleotide sequence ID" value="NZ_CP019646.1"/>
</dbReference>
<dbReference type="NCBIfam" id="TIGR02532">
    <property type="entry name" value="IV_pilin_GFxxxE"/>
    <property type="match status" value="1"/>
</dbReference>
<dbReference type="Pfam" id="PF07963">
    <property type="entry name" value="N_methyl"/>
    <property type="match status" value="1"/>
</dbReference>
<dbReference type="EMBL" id="CP019646">
    <property type="protein sequence ID" value="AQQ69902.1"/>
    <property type="molecule type" value="Genomic_DNA"/>
</dbReference>
<organism evidence="2 3">
    <name type="scientific">Limihaloglobus sulfuriphilus</name>
    <dbReference type="NCBI Taxonomy" id="1851148"/>
    <lineage>
        <taxon>Bacteria</taxon>
        <taxon>Pseudomonadati</taxon>
        <taxon>Planctomycetota</taxon>
        <taxon>Phycisphaerae</taxon>
        <taxon>Sedimentisphaerales</taxon>
        <taxon>Sedimentisphaeraceae</taxon>
        <taxon>Limihaloglobus</taxon>
    </lineage>
</organism>
<dbReference type="InterPro" id="IPR012902">
    <property type="entry name" value="N_methyl_site"/>
</dbReference>
<reference evidence="3" key="1">
    <citation type="submission" date="2017-02" db="EMBL/GenBank/DDBJ databases">
        <title>Comparative genomics and description of representatives of a novel lineage of planctomycetes thriving in anoxic sediments.</title>
        <authorList>
            <person name="Spring S."/>
            <person name="Bunk B."/>
            <person name="Sproer C."/>
        </authorList>
    </citation>
    <scope>NUCLEOTIDE SEQUENCE [LARGE SCALE GENOMIC DNA]</scope>
    <source>
        <strain evidence="3">SM-Chi-D1</strain>
    </source>
</reference>
<keyword evidence="1" id="KW-0812">Transmembrane</keyword>
<dbReference type="OrthoDB" id="279149at2"/>
<protein>
    <submittedName>
        <fullName evidence="2">PilD-dependent protein PddA</fullName>
    </submittedName>
</protein>
<name>A0A1Q2MCD3_9BACT</name>
<keyword evidence="1" id="KW-1133">Transmembrane helix</keyword>
<evidence type="ECO:0000313" key="2">
    <source>
        <dbReference type="EMBL" id="AQQ69902.1"/>
    </source>
</evidence>
<accession>A0A1Q2MCD3</accession>
<gene>
    <name evidence="2" type="primary">xcpT_2</name>
    <name evidence="2" type="ORF">SMSP2_00236</name>
</gene>
<dbReference type="InterPro" id="IPR045584">
    <property type="entry name" value="Pilin-like"/>
</dbReference>
<evidence type="ECO:0000313" key="3">
    <source>
        <dbReference type="Proteomes" id="UP000188181"/>
    </source>
</evidence>
<dbReference type="KEGG" id="pbas:SMSP2_00236"/>
<sequence>MAKKVSKGFTLIELLVVISIIALLMAILMPALSKVREQAKSVVCQSRMRQYGLALHAYSTSNSDIIPYFATYCPTTDKPPSGVANVYWYEALAPYISINEDSSKGSKHESEAFTTELRTCPASTRQSPIRIGVNFCWDGKTSPFYYGHYYGKEYPHFKMSKVKNTASAMAYMDCGGLLGPDAISHWVYNPRDPGMGFVDDYDRNGVKDSIISYGGAPRPFNYGNPKAHYGGCNVTLLDGHVERVQYEDLWEDQERLGRAYVPKHPFWKLD</sequence>
<dbReference type="PANTHER" id="PTHR30093:SF2">
    <property type="entry name" value="TYPE II SECRETION SYSTEM PROTEIN H"/>
    <property type="match status" value="1"/>
</dbReference>
<dbReference type="Gene3D" id="3.30.700.10">
    <property type="entry name" value="Glycoprotein, Type 4 Pilin"/>
    <property type="match status" value="1"/>
</dbReference>
<dbReference type="Proteomes" id="UP000188181">
    <property type="component" value="Chromosome"/>
</dbReference>
<dbReference type="PROSITE" id="PS00409">
    <property type="entry name" value="PROKAR_NTER_METHYL"/>
    <property type="match status" value="1"/>
</dbReference>
<keyword evidence="1" id="KW-0472">Membrane</keyword>